<evidence type="ECO:0000313" key="1">
    <source>
        <dbReference type="EMBL" id="QHT22383.1"/>
    </source>
</evidence>
<accession>A0A6C0E1H4</accession>
<organism evidence="1">
    <name type="scientific">viral metagenome</name>
    <dbReference type="NCBI Taxonomy" id="1070528"/>
    <lineage>
        <taxon>unclassified sequences</taxon>
        <taxon>metagenomes</taxon>
        <taxon>organismal metagenomes</taxon>
    </lineage>
</organism>
<dbReference type="EMBL" id="MN739709">
    <property type="protein sequence ID" value="QHT22383.1"/>
    <property type="molecule type" value="Genomic_DNA"/>
</dbReference>
<sequence>MGMVISHVIIQHNLFNNVKKQKIYQEKKDEYQYYKLEDEILISNTS</sequence>
<reference evidence="1" key="1">
    <citation type="journal article" date="2020" name="Nature">
        <title>Giant virus diversity and host interactions through global metagenomics.</title>
        <authorList>
            <person name="Schulz F."/>
            <person name="Roux S."/>
            <person name="Paez-Espino D."/>
            <person name="Jungbluth S."/>
            <person name="Walsh D.A."/>
            <person name="Denef V.J."/>
            <person name="McMahon K.D."/>
            <person name="Konstantinidis K.T."/>
            <person name="Eloe-Fadrosh E.A."/>
            <person name="Kyrpides N.C."/>
            <person name="Woyke T."/>
        </authorList>
    </citation>
    <scope>NUCLEOTIDE SEQUENCE</scope>
    <source>
        <strain evidence="1">GVMAG-M-3300023179-111</strain>
    </source>
</reference>
<protein>
    <submittedName>
        <fullName evidence="1">Uncharacterized protein</fullName>
    </submittedName>
</protein>
<dbReference type="AlphaFoldDB" id="A0A6C0E1H4"/>
<name>A0A6C0E1H4_9ZZZZ</name>
<proteinExistence type="predicted"/>